<dbReference type="InterPro" id="IPR001126">
    <property type="entry name" value="UmuC"/>
</dbReference>
<evidence type="ECO:0000256" key="2">
    <source>
        <dbReference type="ARBA" id="ARBA00023199"/>
    </source>
</evidence>
<reference evidence="5 6" key="1">
    <citation type="submission" date="2021-06" db="EMBL/GenBank/DDBJ databases">
        <title>Whole genome sequences of Flavobacterium sp. KK2020170 and assembly.</title>
        <authorList>
            <person name="Kitahara K."/>
            <person name="Miyoshi S."/>
            <person name="Uesaka K."/>
        </authorList>
    </citation>
    <scope>NUCLEOTIDE SEQUENCE [LARGE SCALE GENOMIC DNA]</scope>
    <source>
        <strain evidence="5 6">KK2020170</strain>
    </source>
</reference>
<dbReference type="RefSeq" id="WP_221259708.1">
    <property type="nucleotide sequence ID" value="NZ_AP024749.1"/>
</dbReference>
<dbReference type="InterPro" id="IPR025188">
    <property type="entry name" value="DUF4113"/>
</dbReference>
<dbReference type="InterPro" id="IPR036775">
    <property type="entry name" value="DNA_pol_Y-fam_lit_finger_sf"/>
</dbReference>
<dbReference type="Gene3D" id="3.30.70.270">
    <property type="match status" value="1"/>
</dbReference>
<dbReference type="SUPFAM" id="SSF100879">
    <property type="entry name" value="Lesion bypass DNA polymerase (Y-family), little finger domain"/>
    <property type="match status" value="1"/>
</dbReference>
<dbReference type="InterPro" id="IPR043502">
    <property type="entry name" value="DNA/RNA_pol_sf"/>
</dbReference>
<sequence length="420" mass="48117">MYALVDCNNFYASCERVFQPYLNGVPIVVLSNNDGCIISRSEEAKQLGIAMGAPEFKVRKELEQNKVKVFSSNYPLYGDMSKRVMTLLGNFTPDVEVYSIDEAFLNFDKVKIDDYTHYGLQIKNQIYKCLSLPICVGIAPTKALSKVANRVAKKFPTQTNGIWVIDTDEKRVKALKWLAVEDIWGIGRRLSKKMKLKNINTAYDFTLLHNEAYIKSVMGVVGIRLRMELLGKPVLETEEISAKKSIAVTRSFEHNISAYDDLKERVLTFATVCSEKLRLQKSSCSTIVLFLQKDRFDKNNQKYHYTRQITLSFPSNASLTINNAVLKMLDDLYEPNSVYKKAGVIVTQLVKDDEIQLNLFEAENPKYRHLMHAIDSCNRKLGSRKIRLASQDLKRTWKMKQNHLSNQYTTKISEVIMVKC</sequence>
<accession>A0ABM7S4U4</accession>
<dbReference type="Gene3D" id="3.30.1490.100">
    <property type="entry name" value="DNA polymerase, Y-family, little finger domain"/>
    <property type="match status" value="1"/>
</dbReference>
<dbReference type="SUPFAM" id="SSF56672">
    <property type="entry name" value="DNA/RNA polymerases"/>
    <property type="match status" value="1"/>
</dbReference>
<keyword evidence="6" id="KW-1185">Reference proteome</keyword>
<dbReference type="PANTHER" id="PTHR11076">
    <property type="entry name" value="DNA REPAIR POLYMERASE UMUC / TRANSFERASE FAMILY MEMBER"/>
    <property type="match status" value="1"/>
</dbReference>
<dbReference type="EMBL" id="AP024749">
    <property type="protein sequence ID" value="BCY28109.1"/>
    <property type="molecule type" value="Genomic_DNA"/>
</dbReference>
<dbReference type="InterPro" id="IPR043128">
    <property type="entry name" value="Rev_trsase/Diguanyl_cyclase"/>
</dbReference>
<dbReference type="PROSITE" id="PS50173">
    <property type="entry name" value="UMUC"/>
    <property type="match status" value="1"/>
</dbReference>
<protein>
    <submittedName>
        <fullName evidence="5">SOS mutagenesis and repair protein UmuC</fullName>
    </submittedName>
</protein>
<dbReference type="Gene3D" id="1.10.150.20">
    <property type="entry name" value="5' to 3' exonuclease, C-terminal subdomain"/>
    <property type="match status" value="1"/>
</dbReference>
<gene>
    <name evidence="5" type="primary">umuC</name>
    <name evidence="5" type="ORF">KK2020170_09770</name>
</gene>
<dbReference type="Pfam" id="PF13438">
    <property type="entry name" value="DUF4113"/>
    <property type="match status" value="1"/>
</dbReference>
<evidence type="ECO:0000313" key="5">
    <source>
        <dbReference type="EMBL" id="BCY28109.1"/>
    </source>
</evidence>
<dbReference type="Pfam" id="PF11799">
    <property type="entry name" value="IMS_C"/>
    <property type="match status" value="1"/>
</dbReference>
<dbReference type="Proteomes" id="UP000825258">
    <property type="component" value="Chromosome"/>
</dbReference>
<evidence type="ECO:0000313" key="6">
    <source>
        <dbReference type="Proteomes" id="UP000825258"/>
    </source>
</evidence>
<feature type="domain" description="UmuC" evidence="4">
    <location>
        <begin position="2"/>
        <end position="187"/>
    </location>
</feature>
<proteinExistence type="inferred from homology"/>
<dbReference type="PANTHER" id="PTHR11076:SF33">
    <property type="entry name" value="DNA POLYMERASE KAPPA"/>
    <property type="match status" value="1"/>
</dbReference>
<dbReference type="Pfam" id="PF00817">
    <property type="entry name" value="IMS"/>
    <property type="match status" value="1"/>
</dbReference>
<evidence type="ECO:0000256" key="3">
    <source>
        <dbReference type="ARBA" id="ARBA00023236"/>
    </source>
</evidence>
<organism evidence="5 6">
    <name type="scientific">Flavobacterium okayamense</name>
    <dbReference type="NCBI Taxonomy" id="2830782"/>
    <lineage>
        <taxon>Bacteria</taxon>
        <taxon>Pseudomonadati</taxon>
        <taxon>Bacteroidota</taxon>
        <taxon>Flavobacteriia</taxon>
        <taxon>Flavobacteriales</taxon>
        <taxon>Flavobacteriaceae</taxon>
        <taxon>Flavobacterium</taxon>
    </lineage>
</organism>
<dbReference type="InterPro" id="IPR017961">
    <property type="entry name" value="DNA_pol_Y-fam_little_finger"/>
</dbReference>
<dbReference type="Gene3D" id="3.40.1170.60">
    <property type="match status" value="1"/>
</dbReference>
<keyword evidence="2" id="KW-0227">DNA damage</keyword>
<dbReference type="CDD" id="cd01700">
    <property type="entry name" value="PolY_Pol_V_umuC"/>
    <property type="match status" value="1"/>
</dbReference>
<name>A0ABM7S4U4_9FLAO</name>
<keyword evidence="2" id="KW-0741">SOS mutagenesis</keyword>
<evidence type="ECO:0000259" key="4">
    <source>
        <dbReference type="PROSITE" id="PS50173"/>
    </source>
</evidence>
<dbReference type="InterPro" id="IPR050116">
    <property type="entry name" value="DNA_polymerase-Y"/>
</dbReference>
<comment type="similarity">
    <text evidence="1">Belongs to the DNA polymerase type-Y family.</text>
</comment>
<evidence type="ECO:0000256" key="1">
    <source>
        <dbReference type="ARBA" id="ARBA00010945"/>
    </source>
</evidence>
<keyword evidence="3" id="KW-0742">SOS response</keyword>